<evidence type="ECO:0000313" key="2">
    <source>
        <dbReference type="EMBL" id="APA84080.1"/>
    </source>
</evidence>
<keyword evidence="3" id="KW-1185">Reference proteome</keyword>
<reference evidence="2" key="1">
    <citation type="submission" date="2016-09" db="EMBL/GenBank/DDBJ databases">
        <title>The Complete Genome of Burkholderia sprentiae wsm5005.</title>
        <authorList>
            <person name="De Meyer S."/>
            <person name="Wang P."/>
            <person name="Terpolilli J."/>
        </authorList>
    </citation>
    <scope>NUCLEOTIDE SEQUENCE [LARGE SCALE GENOMIC DNA]</scope>
    <source>
        <strain evidence="2">WSM5005</strain>
    </source>
</reference>
<dbReference type="GO" id="GO:0003677">
    <property type="term" value="F:DNA binding"/>
    <property type="evidence" value="ECO:0007669"/>
    <property type="project" value="InterPro"/>
</dbReference>
<name>A0A1I9YCP7_9BURK</name>
<dbReference type="GO" id="GO:0006310">
    <property type="term" value="P:DNA recombination"/>
    <property type="evidence" value="ECO:0007669"/>
    <property type="project" value="UniProtKB-KW"/>
</dbReference>
<dbReference type="Proteomes" id="UP000179860">
    <property type="component" value="Chromosome 1"/>
</dbReference>
<keyword evidence="1" id="KW-0233">DNA recombination</keyword>
<organism evidence="2 3">
    <name type="scientific">Paraburkholderia sprentiae WSM5005</name>
    <dbReference type="NCBI Taxonomy" id="754502"/>
    <lineage>
        <taxon>Bacteria</taxon>
        <taxon>Pseudomonadati</taxon>
        <taxon>Pseudomonadota</taxon>
        <taxon>Betaproteobacteria</taxon>
        <taxon>Burkholderiales</taxon>
        <taxon>Burkholderiaceae</taxon>
        <taxon>Paraburkholderia</taxon>
    </lineage>
</organism>
<accession>A0A1I9YCP7</accession>
<proteinExistence type="predicted"/>
<dbReference type="Gene3D" id="1.10.443.10">
    <property type="entry name" value="Intergrase catalytic core"/>
    <property type="match status" value="1"/>
</dbReference>
<sequence>MLITYKDLINHHKTLNIDKDGNKKSQNQIFKNHLSTLVSYLAYNGKTVDSNVGVEMLADFDKRSRKYLEQLQLAPRTISDRRSHLRAWEVSVHFLRSNGEAMRAQKRQNKITDFTQALRNAVASQDQAPKAIARKAGASTSAIARWLKGALPNERALPSLTRIEHALGLKRNELRDLLPPSRLPDCIKAPTSQTIPYRARHKALTQDRFALDEADLSPDFMHEWREFFRYKTAVHTRLKRSRRSVWRCLPKAKLATQLCAAALSGDFGCVTADMTFGQVRRYLGFLCKPASEGGMGLRPEEVMTLAWLAVPEAVNSYLEFMTRRSAGVIHRGQKNFASLVCSLTTRDHGYLYQQPRFAQRLPAHFSSSSFETMCDETYFLAREWKDKATGMSRNPEEPIRALLALSEPLTPVFRAIQSLDEQAASAAPGSRDEAVHKRNALLLSMLVANPLRRRNYVLMSYAEDGSGNLYQRQDGWRLRFEASDFKNERGAANKAYDAPLPRDISARIEEYLEEFRPRLLKNNPSALWVFPSRTGTLWENISKQVEDLTRRLIPETPGFSPHALRHLVPTDYLRKHPNDFPTVALLLHDRLETVMTNYAHLRQDDSFGRWEEHMQKVPRK</sequence>
<dbReference type="STRING" id="754502.BJG93_00670"/>
<protein>
    <submittedName>
        <fullName evidence="2">Site-specific integrase</fullName>
    </submittedName>
</protein>
<evidence type="ECO:0000313" key="3">
    <source>
        <dbReference type="Proteomes" id="UP000179860"/>
    </source>
</evidence>
<dbReference type="GO" id="GO:0015074">
    <property type="term" value="P:DNA integration"/>
    <property type="evidence" value="ECO:0007669"/>
    <property type="project" value="InterPro"/>
</dbReference>
<dbReference type="InterPro" id="IPR013762">
    <property type="entry name" value="Integrase-like_cat_sf"/>
</dbReference>
<gene>
    <name evidence="2" type="ORF">BJG93_00670</name>
</gene>
<evidence type="ECO:0000256" key="1">
    <source>
        <dbReference type="ARBA" id="ARBA00023172"/>
    </source>
</evidence>
<reference evidence="2" key="2">
    <citation type="submission" date="2021-06" db="EMBL/GenBank/DDBJ databases">
        <authorList>
            <person name="Rogers T.H."/>
            <person name="Ramsay J.P."/>
            <person name="Wang P."/>
            <person name="Terpolilli J."/>
        </authorList>
    </citation>
    <scope>NUCLEOTIDE SEQUENCE [LARGE SCALE GENOMIC DNA]</scope>
    <source>
        <strain evidence="2">WSM5005</strain>
    </source>
</reference>
<dbReference type="SUPFAM" id="SSF56349">
    <property type="entry name" value="DNA breaking-rejoining enzymes"/>
    <property type="match status" value="1"/>
</dbReference>
<dbReference type="KEGG" id="pspw:BJG93_00670"/>
<dbReference type="RefSeq" id="WP_027198525.1">
    <property type="nucleotide sequence ID" value="NZ_CP017561.2"/>
</dbReference>
<dbReference type="InterPro" id="IPR011010">
    <property type="entry name" value="DNA_brk_join_enz"/>
</dbReference>
<dbReference type="EMBL" id="CP017561">
    <property type="protein sequence ID" value="APA84080.1"/>
    <property type="molecule type" value="Genomic_DNA"/>
</dbReference>
<dbReference type="AlphaFoldDB" id="A0A1I9YCP7"/>